<keyword evidence="1" id="KW-0472">Membrane</keyword>
<name>A0A087CV59_9BIFI</name>
<sequence length="103" mass="10896">MSDTNETDTFTFNENDVNDVTADGQPGVTEDGCAKAAHCPLKRHPGLCGKGGKCPVRNISKDDAIAGVITLAGVAILTVATYYIQFVLTKAAVKSALKETRLR</sequence>
<dbReference type="eggNOG" id="ENOG5031YCN">
    <property type="taxonomic scope" value="Bacteria"/>
</dbReference>
<evidence type="ECO:0000313" key="3">
    <source>
        <dbReference type="Proteomes" id="UP000028984"/>
    </source>
</evidence>
<keyword evidence="1" id="KW-1133">Transmembrane helix</keyword>
<reference evidence="2 3" key="1">
    <citation type="submission" date="2014-03" db="EMBL/GenBank/DDBJ databases">
        <title>Genomics of Bifidobacteria.</title>
        <authorList>
            <person name="Ventura M."/>
            <person name="Milani C."/>
            <person name="Lugli G.A."/>
        </authorList>
    </citation>
    <scope>NUCLEOTIDE SEQUENCE [LARGE SCALE GENOMIC DNA]</scope>
    <source>
        <strain evidence="2 3">DSM 23975</strain>
    </source>
</reference>
<keyword evidence="3" id="KW-1185">Reference proteome</keyword>
<gene>
    <name evidence="2" type="ORF">BREU_0183</name>
</gene>
<dbReference type="RefSeq" id="WP_044088379.1">
    <property type="nucleotide sequence ID" value="NZ_JDUW01000001.1"/>
</dbReference>
<evidence type="ECO:0000256" key="1">
    <source>
        <dbReference type="SAM" id="Phobius"/>
    </source>
</evidence>
<dbReference type="Proteomes" id="UP000028984">
    <property type="component" value="Unassembled WGS sequence"/>
</dbReference>
<organism evidence="2 3">
    <name type="scientific">Bifidobacterium reuteri DSM 23975</name>
    <dbReference type="NCBI Taxonomy" id="1437610"/>
    <lineage>
        <taxon>Bacteria</taxon>
        <taxon>Bacillati</taxon>
        <taxon>Actinomycetota</taxon>
        <taxon>Actinomycetes</taxon>
        <taxon>Bifidobacteriales</taxon>
        <taxon>Bifidobacteriaceae</taxon>
        <taxon>Bifidobacterium</taxon>
    </lineage>
</organism>
<accession>A0A087CV59</accession>
<protein>
    <submittedName>
        <fullName evidence="2">Uncharacterized protein</fullName>
    </submittedName>
</protein>
<proteinExistence type="predicted"/>
<dbReference type="AlphaFoldDB" id="A0A087CV59"/>
<keyword evidence="1" id="KW-0812">Transmembrane</keyword>
<dbReference type="EMBL" id="JGZK01000003">
    <property type="protein sequence ID" value="KFI87159.1"/>
    <property type="molecule type" value="Genomic_DNA"/>
</dbReference>
<dbReference type="OrthoDB" id="3240274at2"/>
<comment type="caution">
    <text evidence="2">The sequence shown here is derived from an EMBL/GenBank/DDBJ whole genome shotgun (WGS) entry which is preliminary data.</text>
</comment>
<evidence type="ECO:0000313" key="2">
    <source>
        <dbReference type="EMBL" id="KFI87159.1"/>
    </source>
</evidence>
<feature type="transmembrane region" description="Helical" evidence="1">
    <location>
        <begin position="64"/>
        <end position="84"/>
    </location>
</feature>